<reference evidence="3" key="2">
    <citation type="submission" date="2025-08" db="UniProtKB">
        <authorList>
            <consortium name="RefSeq"/>
        </authorList>
    </citation>
    <scope>IDENTIFICATION</scope>
    <source>
        <tissue evidence="3">Leaf</tissue>
    </source>
</reference>
<dbReference type="RefSeq" id="XP_056684400.1">
    <property type="nucleotide sequence ID" value="XM_056828422.1"/>
</dbReference>
<keyword evidence="1" id="KW-0812">Transmembrane</keyword>
<proteinExistence type="predicted"/>
<evidence type="ECO:0000313" key="2">
    <source>
        <dbReference type="Proteomes" id="UP000813463"/>
    </source>
</evidence>
<gene>
    <name evidence="3" type="primary">LOC110775088</name>
</gene>
<evidence type="ECO:0000313" key="3">
    <source>
        <dbReference type="RefSeq" id="XP_056684400.1"/>
    </source>
</evidence>
<dbReference type="PANTHER" id="PTHR11697:SF230">
    <property type="entry name" value="ZINC FINGER, MYM DOMAIN CONTAINING 1"/>
    <property type="match status" value="1"/>
</dbReference>
<feature type="transmembrane region" description="Helical" evidence="1">
    <location>
        <begin position="34"/>
        <end position="57"/>
    </location>
</feature>
<keyword evidence="1" id="KW-0472">Membrane</keyword>
<protein>
    <recommendedName>
        <fullName evidence="4">HAT C-terminal dimerisation domain-containing protein</fullName>
    </recommendedName>
</protein>
<dbReference type="InterPro" id="IPR055298">
    <property type="entry name" value="AtLOH3-like"/>
</dbReference>
<name>A0ABM3QM03_SPIOL</name>
<accession>A0ABM3QM03</accession>
<evidence type="ECO:0008006" key="4">
    <source>
        <dbReference type="Google" id="ProtNLM"/>
    </source>
</evidence>
<keyword evidence="2" id="KW-1185">Reference proteome</keyword>
<dbReference type="PANTHER" id="PTHR11697">
    <property type="entry name" value="GENERAL TRANSCRIPTION FACTOR 2-RELATED ZINC FINGER PROTEIN"/>
    <property type="match status" value="1"/>
</dbReference>
<organism evidence="2 3">
    <name type="scientific">Spinacia oleracea</name>
    <name type="common">Spinach</name>
    <dbReference type="NCBI Taxonomy" id="3562"/>
    <lineage>
        <taxon>Eukaryota</taxon>
        <taxon>Viridiplantae</taxon>
        <taxon>Streptophyta</taxon>
        <taxon>Embryophyta</taxon>
        <taxon>Tracheophyta</taxon>
        <taxon>Spermatophyta</taxon>
        <taxon>Magnoliopsida</taxon>
        <taxon>eudicotyledons</taxon>
        <taxon>Gunneridae</taxon>
        <taxon>Pentapetalae</taxon>
        <taxon>Caryophyllales</taxon>
        <taxon>Chenopodiaceae</taxon>
        <taxon>Chenopodioideae</taxon>
        <taxon>Anserineae</taxon>
        <taxon>Spinacia</taxon>
    </lineage>
</organism>
<dbReference type="Proteomes" id="UP000813463">
    <property type="component" value="Chromosome 5"/>
</dbReference>
<keyword evidence="1" id="KW-1133">Transmembrane helix</keyword>
<reference evidence="2" key="1">
    <citation type="journal article" date="2021" name="Nat. Commun.">
        <title>Genomic analyses provide insights into spinach domestication and the genetic basis of agronomic traits.</title>
        <authorList>
            <person name="Cai X."/>
            <person name="Sun X."/>
            <person name="Xu C."/>
            <person name="Sun H."/>
            <person name="Wang X."/>
            <person name="Ge C."/>
            <person name="Zhang Z."/>
            <person name="Wang Q."/>
            <person name="Fei Z."/>
            <person name="Jiao C."/>
            <person name="Wang Q."/>
        </authorList>
    </citation>
    <scope>NUCLEOTIDE SEQUENCE [LARGE SCALE GENOMIC DNA]</scope>
    <source>
        <strain evidence="2">cv. Varoflay</strain>
    </source>
</reference>
<sequence length="394" mass="45273">MVLNVIDLYPTILESLDAIGDVSKERGDKNKAESLTYSLMSFDFVFVAFLMISVFGIENTFDASLQLMDRNLANAISVVDICKKLLQELRDDGWDSHMDTVTSFMVKHGVEIPNMEGMYVAPRRRKYGCGMPQVANLHHFRVEVFESVIDQQLQELENRFDEVNKELLICMSCFDPINRFSSFDKIKLLRLAKFYPNEFSNVDLLNFEQALGNFIDDIQNDERFWEVKNLNELSIKLVEATKNEAHSKVYMLLKLVLLLPVAMANVERACFGMNFVKNKLRNSAGDQVLSDCLVTTLEKDLFVDVSIDAIVNQFENMRTQLEVLEQFTSSTGLPFVIKDEGVELFHVLRKLTKYLPERRNSKLFDYKVCLHKSLVFYDAVGGGKQDENVAWVEE</sequence>
<dbReference type="GeneID" id="110775088"/>
<evidence type="ECO:0000256" key="1">
    <source>
        <dbReference type="SAM" id="Phobius"/>
    </source>
</evidence>